<dbReference type="Proteomes" id="UP000694701">
    <property type="component" value="Unplaced"/>
</dbReference>
<dbReference type="GO" id="GO:0031145">
    <property type="term" value="P:anaphase-promoting complex-dependent catabolic process"/>
    <property type="evidence" value="ECO:0007669"/>
    <property type="project" value="TreeGrafter"/>
</dbReference>
<dbReference type="GO" id="GO:0060090">
    <property type="term" value="F:molecular adaptor activity"/>
    <property type="evidence" value="ECO:0007669"/>
    <property type="project" value="TreeGrafter"/>
</dbReference>
<keyword evidence="7" id="KW-0498">Mitosis</keyword>
<dbReference type="InterPro" id="IPR049255">
    <property type="entry name" value="Apc1_N"/>
</dbReference>
<evidence type="ECO:0000256" key="10">
    <source>
        <dbReference type="ARBA" id="ARBA00045696"/>
    </source>
</evidence>
<evidence type="ECO:0000256" key="14">
    <source>
        <dbReference type="ARBA" id="ARBA00082692"/>
    </source>
</evidence>
<keyword evidence="4" id="KW-0597">Phosphoprotein</keyword>
<evidence type="ECO:0000256" key="4">
    <source>
        <dbReference type="ARBA" id="ARBA00022553"/>
    </source>
</evidence>
<dbReference type="InterPro" id="IPR041221">
    <property type="entry name" value="APC1_C"/>
</dbReference>
<comment type="similarity">
    <text evidence="2">Belongs to the APC1 family.</text>
</comment>
<keyword evidence="6" id="KW-0677">Repeat</keyword>
<feature type="domain" description="Anaphase-promoting complex subunit 1 N-terminal" evidence="15">
    <location>
        <begin position="2"/>
        <end position="93"/>
    </location>
</feature>
<evidence type="ECO:0000259" key="15">
    <source>
        <dbReference type="Pfam" id="PF12859"/>
    </source>
</evidence>
<dbReference type="Gene3D" id="1.25.10.10">
    <property type="entry name" value="Leucine-rich Repeat Variant"/>
    <property type="match status" value="2"/>
</dbReference>
<evidence type="ECO:0000256" key="12">
    <source>
        <dbReference type="ARBA" id="ARBA00075907"/>
    </source>
</evidence>
<sequence>MVIWSRGSKNQVSYVYKAFTVDSPVQQALWCNFTVPQSKKDVKDVVEQTVCIVQSTCVNVHSMSGKDFISPLPFQVSALWSTKFGLLLERKNITVDGHMSPIREPLPTLFSMLHPLDEIAPVVCKFTGLFESRLQYVSDSALRVVFTCHEPSIIMTYDTQQCTHTIWSLRKVTPEEQTTVLKCPDQAGPVHTPNAAPSLLSTHLRNVTRLDSPASPLHCHALHNQSRIPASPGLHSRAHSPSISNMAALSRAHSPGVAVPSFSGAQRFNISCHTPSPRGHSILASPNSTLNDTALLPEMEPILPDLCIEQLWTETSAISREKGCQASKVFITSDLCENRYLCFLVESHQQLRCVKFLESNETSQLIFASVTVITAKDAAPLEVSKVFIPGLLSPTFSVQNHQPQLSTPLENISTPARATVQHLSRLEEVGMPSPVLEVRSSTQHHESSWLEDPPFQQAAPHIHTFRDPVSNRVTLELSSGSMLRITIPEVATSDLVKRCLQAIRFILPKDTAMKVLVKWYNSYNAPGGPSMHLEWNLFVTCLMTMMGYNTERLTWTRNLHFEVPLSPVIAPKKARPADTGSDEDWGYLRCSDYHWQVSMRPAGSVQGLEPVWPPGGVDNHESALGLESSALLFPHIPVLFYVLHLLYEDLKLDELQRSGARALVGLLQQLAKDLQLEDFIDLYWRDYPSFIKTFKEACVIDQAQLELMPWPVFLDGEAPCVFSWLSRCLRGQDVAPFPYLPGICERTKLLVLSYALYVVGDEDAISTNMLKYLSRLSADLYILSRGVCDCTVFYMLVFLSSGFTLKDLESVPFGVALPIRDAIYQCREHPCSDWSEEVCALIGRQDLTKQAHKVTLTVGLNVMLEPPVTSEADEEEDGMTDLHPEVTGLIWSQDLRVQEVRRLLQSSRPVRVNVPHLPEVSDHEYIEEKENKLLQLCQRTMALPVGRGLFTLFSYHPVPTEPLPVPKLNLTGRAPPRNTVVDLNSGNIDVPPNMTSWPSFHNGVAAGLKIAPASQVESAWIAYNKPKSADLANEYAGFLMALGLNGHLTKLATLNIHDYLTKGHEMTSIGLLLGVSAAKLGTMDMSITRLLSIHIPALLPPTSTELDVPHSVQVAAVVGIGLIYQGTGHRHNAEVLLAEIGRPPGPEMEYCTDRESYSLAAGLALGMVCLGHGSNLIGMTDLNVPEQLYQYMVGGHRRTHAGINREKHKSPSYQIKEGDTINVDVTCPGATLALAMIYLKTNNRSIADWLKAPDTMFLLDFIKPEFLLLRVRENVTGPSEVHSVLHLQIIQENIGNQEQTSISEDLNMETLVQAHDYIIAGGCLAVGFRFAGSANSDAFDCLYKFARNFMQCLTTSTATVTGQYNLQTCLSMVLLAVSMVMAGSGNLKVLQLCRFLHKRTFGEMNYGFHMAHHMTLGLLFLGGGRYTLSTSNSAIAALLCALYPHFPAHSTDNRYHLQALRHLAVLAAEPRLLVPVDVDTLKPCYALLDVTYRETQWYEETTVELMGPTMLPELHLLKRIKVKGPRYWELNIDISKGTQHLQSILSKDGVLYVKLRAGQLPYKDDPQGWKSLLAPNLNNRSAEVRTFKPEAISTFTSDVALVSFAEYFCRASENMKHKQETVALLSAILYECVTQEYPEMLPTHISIDQAVRTLERGDLCETFSLWQMKLVLELCESRVLQQQLRDTRRQGHGLLLISEFLPVMKSSADRALDHWLCGEEQDTAITYLRRQPMNNDTDVNMLACFLVYHSIPSLKNMVVSDLKGTITLKQKLTTGLLRVCRSSC</sequence>
<evidence type="ECO:0000256" key="11">
    <source>
        <dbReference type="ARBA" id="ARBA00061970"/>
    </source>
</evidence>
<dbReference type="Pfam" id="PF21282">
    <property type="entry name" value="APC1_3rd"/>
    <property type="match status" value="1"/>
</dbReference>
<dbReference type="InterPro" id="IPR024990">
    <property type="entry name" value="Apc1"/>
</dbReference>
<evidence type="ECO:0000256" key="13">
    <source>
        <dbReference type="ARBA" id="ARBA00081422"/>
    </source>
</evidence>
<protein>
    <recommendedName>
        <fullName evidence="3">Anaphase-promoting complex subunit 1</fullName>
    </recommendedName>
    <alternativeName>
        <fullName evidence="14">Cyclosome subunit 1</fullName>
    </alternativeName>
    <alternativeName>
        <fullName evidence="12">Mitotic checkpoint regulator</fullName>
    </alternativeName>
    <alternativeName>
        <fullName evidence="13">Testis-specific gene 24 protein</fullName>
    </alternativeName>
</protein>
<keyword evidence="9" id="KW-0131">Cell cycle</keyword>
<evidence type="ECO:0000256" key="7">
    <source>
        <dbReference type="ARBA" id="ARBA00022776"/>
    </source>
</evidence>
<feature type="domain" description="Anaphase-promoting complex subunit 1 N-terminal" evidence="15">
    <location>
        <begin position="466"/>
        <end position="542"/>
    </location>
</feature>
<dbReference type="Pfam" id="PF12859">
    <property type="entry name" value="ANAPC1"/>
    <property type="match status" value="2"/>
</dbReference>
<evidence type="ECO:0000259" key="16">
    <source>
        <dbReference type="Pfam" id="PF18122"/>
    </source>
</evidence>
<dbReference type="FunFam" id="1.25.10.10:FF:000103">
    <property type="entry name" value="Anaphase promoting complex subunit 1"/>
    <property type="match status" value="1"/>
</dbReference>
<organism evidence="19 20">
    <name type="scientific">Cyprinus carpio</name>
    <name type="common">Common carp</name>
    <dbReference type="NCBI Taxonomy" id="7962"/>
    <lineage>
        <taxon>Eukaryota</taxon>
        <taxon>Metazoa</taxon>
        <taxon>Chordata</taxon>
        <taxon>Craniata</taxon>
        <taxon>Vertebrata</taxon>
        <taxon>Euteleostomi</taxon>
        <taxon>Actinopterygii</taxon>
        <taxon>Neopterygii</taxon>
        <taxon>Teleostei</taxon>
        <taxon>Ostariophysi</taxon>
        <taxon>Cypriniformes</taxon>
        <taxon>Cyprinidae</taxon>
        <taxon>Cyprininae</taxon>
        <taxon>Cyprinus</taxon>
    </lineage>
</organism>
<keyword evidence="5" id="KW-0132">Cell division</keyword>
<evidence type="ECO:0000256" key="2">
    <source>
        <dbReference type="ARBA" id="ARBA00010547"/>
    </source>
</evidence>
<evidence type="ECO:0000256" key="1">
    <source>
        <dbReference type="ARBA" id="ARBA00004906"/>
    </source>
</evidence>
<dbReference type="FunFam" id="1.25.10.10:FF:000075">
    <property type="entry name" value="Anaphase promoting complex subunit 1"/>
    <property type="match status" value="1"/>
</dbReference>
<name>A0A8C2L370_CYPCA</name>
<dbReference type="GO" id="GO:0070979">
    <property type="term" value="P:protein K11-linked ubiquitination"/>
    <property type="evidence" value="ECO:0007669"/>
    <property type="project" value="TreeGrafter"/>
</dbReference>
<evidence type="ECO:0000256" key="8">
    <source>
        <dbReference type="ARBA" id="ARBA00022786"/>
    </source>
</evidence>
<evidence type="ECO:0000259" key="17">
    <source>
        <dbReference type="Pfam" id="PF20518"/>
    </source>
</evidence>
<dbReference type="GO" id="GO:0005680">
    <property type="term" value="C:anaphase-promoting complex"/>
    <property type="evidence" value="ECO:0007669"/>
    <property type="project" value="InterPro"/>
</dbReference>
<proteinExistence type="inferred from homology"/>
<evidence type="ECO:0000256" key="5">
    <source>
        <dbReference type="ARBA" id="ARBA00022618"/>
    </source>
</evidence>
<evidence type="ECO:0000256" key="6">
    <source>
        <dbReference type="ARBA" id="ARBA00022737"/>
    </source>
</evidence>
<dbReference type="GO" id="GO:0051301">
    <property type="term" value="P:cell division"/>
    <property type="evidence" value="ECO:0007669"/>
    <property type="project" value="UniProtKB-KW"/>
</dbReference>
<evidence type="ECO:0000313" key="19">
    <source>
        <dbReference type="Ensembl" id="ENSCCRP00020118645.1"/>
    </source>
</evidence>
<dbReference type="InterPro" id="IPR011989">
    <property type="entry name" value="ARM-like"/>
</dbReference>
<dbReference type="Pfam" id="PF18122">
    <property type="entry name" value="APC1_C"/>
    <property type="match status" value="1"/>
</dbReference>
<comment type="subunit">
    <text evidence="11">The mammalian APC/C is composed at least of 14 distinct subunits ANAPC1, ANAPC2, CDC27/APC3, ANAPC4, ANAPC5, CDC16/APC6, ANAPC7, CDC23/APC8, ANAPC10, ANAPC11, CDC26/APC12, ANAPC13, ANAPC15 and ANAPC16 that assemble into a complex of at least 19 chains with a combined molecular mass of around 1.2 MDa; APC/C interacts with FZR1 and FBXO5.</text>
</comment>
<feature type="domain" description="Anaphase-promoting complex subunit 1 beta-sandwich" evidence="18">
    <location>
        <begin position="1471"/>
        <end position="1556"/>
    </location>
</feature>
<dbReference type="InterPro" id="IPR046794">
    <property type="entry name" value="Apc1_MidN"/>
</dbReference>
<feature type="domain" description="Anaphase-promoting complex subunit 1 middle" evidence="17">
    <location>
        <begin position="545"/>
        <end position="849"/>
    </location>
</feature>
<dbReference type="PANTHER" id="PTHR12827:SF3">
    <property type="entry name" value="ANAPHASE-PROMOTING COMPLEX SUBUNIT 1"/>
    <property type="match status" value="1"/>
</dbReference>
<dbReference type="GO" id="GO:0007091">
    <property type="term" value="P:metaphase/anaphase transition of mitotic cell cycle"/>
    <property type="evidence" value="ECO:0007669"/>
    <property type="project" value="TreeGrafter"/>
</dbReference>
<comment type="pathway">
    <text evidence="1">Protein modification; protein ubiquitination.</text>
</comment>
<dbReference type="PANTHER" id="PTHR12827">
    <property type="entry name" value="MEIOTIC CHECKPOINT REGULATOR TSG24 FAMILY MEMBER"/>
    <property type="match status" value="1"/>
</dbReference>
<dbReference type="Ensembl" id="ENSCCRT00020129308.1">
    <property type="protein sequence ID" value="ENSCCRP00020118645.1"/>
    <property type="gene ID" value="ENSCCRG00020053313.1"/>
</dbReference>
<dbReference type="Pfam" id="PF20518">
    <property type="entry name" value="Apc1_MidN"/>
    <property type="match status" value="1"/>
</dbReference>
<evidence type="ECO:0000256" key="9">
    <source>
        <dbReference type="ARBA" id="ARBA00023306"/>
    </source>
</evidence>
<dbReference type="InterPro" id="IPR048971">
    <property type="entry name" value="Apc1_3rd"/>
</dbReference>
<accession>A0A8C2L370</accession>
<evidence type="ECO:0000259" key="18">
    <source>
        <dbReference type="Pfam" id="PF21282"/>
    </source>
</evidence>
<comment type="function">
    <text evidence="10">Component of the anaphase promoting complex/cyclosome (APC/C), a cell cycle-regulated E3 ubiquitin ligase that controls progression through mitosis and the G1 phase of the cell cycle. The APC/C complex acts by mediating ubiquitination and subsequent degradation of target proteins: it mainly mediates the formation of 'Lys-11'-linked polyubiquitin chains and, to a lower extent, the formation of 'Lys-48'- and 'Lys-63'-linked polyubiquitin chains. The APC/C complex catalyzes assembly of branched 'Lys-11'-/'Lys-48'-linked branched ubiquitin chains on target proteins.</text>
</comment>
<reference evidence="19" key="1">
    <citation type="submission" date="2025-08" db="UniProtKB">
        <authorList>
            <consortium name="Ensembl"/>
        </authorList>
    </citation>
    <scope>IDENTIFICATION</scope>
</reference>
<feature type="domain" description="Anaphase-promoting complex subunit 1 C-terminal" evidence="16">
    <location>
        <begin position="1590"/>
        <end position="1752"/>
    </location>
</feature>
<keyword evidence="8" id="KW-0833">Ubl conjugation pathway</keyword>
<evidence type="ECO:0000313" key="20">
    <source>
        <dbReference type="Proteomes" id="UP000694701"/>
    </source>
</evidence>
<evidence type="ECO:0000256" key="3">
    <source>
        <dbReference type="ARBA" id="ARBA00016070"/>
    </source>
</evidence>